<name>A0ABS5V2H2_9GAMM</name>
<accession>A0ABS5V2H2</accession>
<dbReference type="RefSeq" id="WP_214506024.1">
    <property type="nucleotide sequence ID" value="NZ_JAHEPS010000001.1"/>
</dbReference>
<comment type="caution">
    <text evidence="2">The sequence shown here is derived from an EMBL/GenBank/DDBJ whole genome shotgun (WGS) entry which is preliminary data.</text>
</comment>
<evidence type="ECO:0000256" key="1">
    <source>
        <dbReference type="SAM" id="Phobius"/>
    </source>
</evidence>
<feature type="transmembrane region" description="Helical" evidence="1">
    <location>
        <begin position="7"/>
        <end position="28"/>
    </location>
</feature>
<dbReference type="PIRSF" id="PIRSF029693">
    <property type="entry name" value="UCP029693"/>
    <property type="match status" value="1"/>
</dbReference>
<keyword evidence="1" id="KW-0812">Transmembrane</keyword>
<organism evidence="2 3">
    <name type="scientific">Shewanella jiangmenensis</name>
    <dbReference type="NCBI Taxonomy" id="2837387"/>
    <lineage>
        <taxon>Bacteria</taxon>
        <taxon>Pseudomonadati</taxon>
        <taxon>Pseudomonadota</taxon>
        <taxon>Gammaproteobacteria</taxon>
        <taxon>Alteromonadales</taxon>
        <taxon>Shewanellaceae</taxon>
        <taxon>Shewanella</taxon>
    </lineage>
</organism>
<keyword evidence="1" id="KW-0472">Membrane</keyword>
<proteinExistence type="predicted"/>
<evidence type="ECO:0000313" key="3">
    <source>
        <dbReference type="Proteomes" id="UP001195903"/>
    </source>
</evidence>
<sequence>MQVTWKKVAGVAAAVAILMYGVSVWWSIEPDPIEPEVLNAEDGKQIIGYATTSSLINTLETLLNKFGGWLSNDTTPPSVLMDNMPAFEFGALEQARDLALIMRKEFSRSQSQSTADNDLLEAHSKLNIDHTSWLVPSAESEYGDAVKLLKLYRARIADNSNRDAQFYARADNLNEWLKEVQKRLGSMSQRLSASVGQERFNTDLAGDTSARQSTPNLAAHQVKTSWWKIDDVFHESRGACWALLNFMKAVEVDFADVLKKKNAEVSLKQIIRELEATQQPVWSPMILNGTGFGYVANHSLVMANYVSRANAALIDLTNLLSQG</sequence>
<dbReference type="Pfam" id="PF10095">
    <property type="entry name" value="DUF2333"/>
    <property type="match status" value="1"/>
</dbReference>
<evidence type="ECO:0000313" key="2">
    <source>
        <dbReference type="EMBL" id="MBT1443869.1"/>
    </source>
</evidence>
<reference evidence="2 3" key="1">
    <citation type="submission" date="2021-05" db="EMBL/GenBank/DDBJ databases">
        <title>Shewanella sp. JM162201.</title>
        <authorList>
            <person name="Xu S."/>
            <person name="Li A."/>
        </authorList>
    </citation>
    <scope>NUCLEOTIDE SEQUENCE [LARGE SCALE GENOMIC DNA]</scope>
    <source>
        <strain evidence="2 3">JM162201</strain>
    </source>
</reference>
<dbReference type="EMBL" id="JAHEPS010000001">
    <property type="protein sequence ID" value="MBT1443869.1"/>
    <property type="molecule type" value="Genomic_DNA"/>
</dbReference>
<protein>
    <submittedName>
        <fullName evidence="2">DUF2333 family protein</fullName>
    </submittedName>
</protein>
<dbReference type="Proteomes" id="UP001195903">
    <property type="component" value="Unassembled WGS sequence"/>
</dbReference>
<keyword evidence="3" id="KW-1185">Reference proteome</keyword>
<keyword evidence="1" id="KW-1133">Transmembrane helix</keyword>
<dbReference type="InterPro" id="IPR016936">
    <property type="entry name" value="UCP029693"/>
</dbReference>
<gene>
    <name evidence="2" type="ORF">KJI95_04945</name>
</gene>